<organism evidence="1 2">
    <name type="scientific">Microbacterium yannicii</name>
    <dbReference type="NCBI Taxonomy" id="671622"/>
    <lineage>
        <taxon>Bacteria</taxon>
        <taxon>Bacillati</taxon>
        <taxon>Actinomycetota</taxon>
        <taxon>Actinomycetes</taxon>
        <taxon>Micrococcales</taxon>
        <taxon>Microbacteriaceae</taxon>
        <taxon>Microbacterium</taxon>
    </lineage>
</organism>
<protein>
    <submittedName>
        <fullName evidence="1">Ig-like domain-containing protein</fullName>
    </submittedName>
</protein>
<evidence type="ECO:0000313" key="1">
    <source>
        <dbReference type="EMBL" id="GAA5093377.1"/>
    </source>
</evidence>
<dbReference type="RefSeq" id="WP_194414525.1">
    <property type="nucleotide sequence ID" value="NZ_BAABKZ010000002.1"/>
</dbReference>
<dbReference type="Gene3D" id="2.60.40.2810">
    <property type="match status" value="1"/>
</dbReference>
<dbReference type="EMBL" id="BAABKZ010000002">
    <property type="protein sequence ID" value="GAA5093377.1"/>
    <property type="molecule type" value="Genomic_DNA"/>
</dbReference>
<gene>
    <name evidence="1" type="ORF">GCM10025760_23430</name>
</gene>
<dbReference type="SUPFAM" id="SSF69322">
    <property type="entry name" value="Tricorn protease domain 2"/>
    <property type="match status" value="1"/>
</dbReference>
<reference evidence="2" key="1">
    <citation type="journal article" date="2019" name="Int. J. Syst. Evol. Microbiol.">
        <title>The Global Catalogue of Microorganisms (GCM) 10K type strain sequencing project: providing services to taxonomists for standard genome sequencing and annotation.</title>
        <authorList>
            <consortium name="The Broad Institute Genomics Platform"/>
            <consortium name="The Broad Institute Genome Sequencing Center for Infectious Disease"/>
            <person name="Wu L."/>
            <person name="Ma J."/>
        </authorList>
    </citation>
    <scope>NUCLEOTIDE SEQUENCE [LARGE SCALE GENOMIC DNA]</scope>
    <source>
        <strain evidence="2">JCM 18959</strain>
    </source>
</reference>
<comment type="caution">
    <text evidence="1">The sequence shown here is derived from an EMBL/GenBank/DDBJ whole genome shotgun (WGS) entry which is preliminary data.</text>
</comment>
<accession>A0ABP9MAT9</accession>
<dbReference type="Proteomes" id="UP001501407">
    <property type="component" value="Unassembled WGS sequence"/>
</dbReference>
<sequence>MRRGTLFGLVAAGAVVAAVIGVSVVWPGLDAQETPDVDTAVWALQTGEGRRYARVNTSVGELDTVRSISNPDEVVQTSDAAYLFSDSYSTVTRIDESMPVDLDEAALQTSQKTPAGTTEVVTAGDYVAYLTDAGALYAGRLSGGSASKLDPFPSDDEDAPGYTADAIAVDARGMLFAYSRADGSVLRFDIGDGDVRGRDALDAEGLAAPAITAAGDTWALVDTEDGDVWLRGQDAPSQAPTAGTVVVGSPDARGASVYLADDTTLVRVPADGSDMQVEVGGATGAVVGTPAQPVTQDGVTYAAWLGQGDSGGLLWRSDDGTVALDYGGQSMGDGRRPAFVAGGSAMILNETRSGWAWSVPDGALIPSSQDWTLDDRTDPDAVPSDEQLQVVLDPKPPIAEPDAFGVRAGGLATLPVLLNDHDPNEDVLTIDPASVTGLDPAFGVVSITDDGQRFAVQVAPGATGTATFSYAVTDGTAENGLNSDAATVTLSAAGAGADSAPEWCGVERCLVQWPQPEVALGGTVTVPVLNGWVDPEGDPLLLLSVENADGVGSVAATPGGDVVYQHSDDGQTGEQLIELTVTVADTQGQTSTKPLVVRVSPQPKLAVQSFAVTDTVASGITVDVADHVTGTAGTLALDSVRVLDDAAATATAVGGSTSFDFTSQNPGTYRVDFTVTDGTSQATGTARITLLPADAPAQLATSPVVAFVHPQEDATLEVFDAVSNPTRRVLLLSDVAPLADDGATLSVDAVGQNHLRVSGTTADGSPGRLGTVTYLVSDGTEDSGSRVQGQATVYLLPPAPELAPIAVDDTVVVRAGAQIDIPVLDNDISPAGGRPTLNAASVVSSTDTALAFASGDVLRYLAPLEPGEYGIDYSVFTTGAPSLADDARVRVQVIDDDANRAPTADTMEGRVLSGQSAQIEFDGFGMDPDGDVVTLDRIVEQPQRGAAAIAADGASITYTSVPGDKGQVSFRYRVVDSFGETAEGTVRVGVLDSEANPSPITYTDYVQVQAGESNTIRVSPLSNDVDPTMGTLQLTDIRPDAPPTLMDGSESPEYARLNDRILEVDDATVVIAAGDEPATMSFLYDVESSSGNTGRGLVVVRVVREQVPDYPVVADTNLTVETRDDFPRGVDVLDGKVTWSGGDVGELTMSLWGEPQGVSVQGSKLRGELPAKTRLIPFGVTGTSASGEEVTSYGFLRVPGDDDLALTLRAGAESPEVTEQESTSFDMADLVARPRGARIEVGADVKASGARPEAVCSVESGTTVRYDAGTGAPWVDACQVPVRLDATADWTYLSVPITVKPRDPQPELRPASITVGPGETATYDLQTMTTWQLRADWEGIAYAIEHPGGAFEVVQNGSTLSVTGADRAVPGSEEAVIVSVTSHPAVAPARLILRVGAAPSTLPQGGSVVQQCTQASGASCTFPVIGASGEVNPLPGTPLELVGVQSTAACAGVAFAVASATAVTATWTGDAPGATCAATFSVRDAQGRVTSSERNGRVMLDLLGYPKAPASVSQASYGNGTVTLRVDPGQARQAYPALTGFVIRSNGAEVARCSADGACPAVPAPNGEQRTYEAWAVNSVGESKAAVRTVAWAYDAPPAPSAVTAAPVQTGDGQGGIVSLVIDGVDTNATGSLEIRSDTGETVRVPVNGNRPTVEVARYRVGTNRATIITVTPYSRFELPPGLGGSASGSAVTVQANGVGSPQSPHLALSSASNGDGTSTITANASATLNGDGSRLLYGIVPDGQRCVAEGGSVATFTVDDGDEYSYRMCVESVWGDRSYGRAEDTESVRAQQSGRAPRGWTFVVDAAPNVGDLHAEWVIRSEPTTTDNVPNRNHVEFEGWGPGTGVIGTNPGIRVRYVHDLWNTATDWAAVTPKAGSAPYQVQATWGVTSCAGGGTIAAAGQSSNAPDGSKANFVFDYSAARYFTSRGREITDTANRTRVPNGAATVTGIRVTVDWNAQGWGLSPVRGAELPQASCTPNEPLPTGVVAGSPGSFTPDYARLPGNLNELRSLGALGQTTAWAEGQHVVLGDSSDAYWNGTTWASGTAPAPPPPIP</sequence>
<evidence type="ECO:0000313" key="2">
    <source>
        <dbReference type="Proteomes" id="UP001501407"/>
    </source>
</evidence>
<keyword evidence="2" id="KW-1185">Reference proteome</keyword>
<name>A0ABP9MAT9_9MICO</name>
<dbReference type="Pfam" id="PF17963">
    <property type="entry name" value="Big_9"/>
    <property type="match status" value="3"/>
</dbReference>
<proteinExistence type="predicted"/>